<gene>
    <name evidence="1" type="ORF">QAD02_019182</name>
</gene>
<dbReference type="Proteomes" id="UP001239111">
    <property type="component" value="Chromosome 1"/>
</dbReference>
<protein>
    <submittedName>
        <fullName evidence="1">Uncharacterized protein</fullName>
    </submittedName>
</protein>
<accession>A0ACC2PIY9</accession>
<dbReference type="EMBL" id="CM056741">
    <property type="protein sequence ID" value="KAJ8683390.1"/>
    <property type="molecule type" value="Genomic_DNA"/>
</dbReference>
<sequence length="480" mass="55186">MQSYEDNTAGSRNLLRSEQRLMSRICGRARMEVIEDFRKDSMGMWRNISYLLSPFDVWNEGLNLGMSQTVHELQIIIGKISNVSPHDQSDTNRNEPLKSDFILLEEAELRASLYKCGNCLHYLCRYLSMSQKNFHHLLKLNRRLSKKMTKAQLANGVSEMKIVEPCKECQKYQILLEKSKNQLSEISDSYSKANSEKEKAVMKYAKGEKNLIAAQKSLQALEKKKKLIMDENSSLKSNVNKLQDCIVQLSKTLRVKDSENLKLKNLCTMYKNCSQKVEAEESKFSIASPKKVDESKASKELIDAQVQTESDISYVQDEEAQTDLPSLDFSIAHDLDDCRHDQVIQEETLPLKTDEKLELEMEVEELKQREAALLEFVQKLTDKNVELQKSVMDSIEELHRAKDDKEFLTTKINTLHLENKELHQALSSQIKDSDVLADYIAQQLSVNQRLLHEVEELNGANRILLHRCKAVSRGMVQQSH</sequence>
<organism evidence="1 2">
    <name type="scientific">Eretmocerus hayati</name>
    <dbReference type="NCBI Taxonomy" id="131215"/>
    <lineage>
        <taxon>Eukaryota</taxon>
        <taxon>Metazoa</taxon>
        <taxon>Ecdysozoa</taxon>
        <taxon>Arthropoda</taxon>
        <taxon>Hexapoda</taxon>
        <taxon>Insecta</taxon>
        <taxon>Pterygota</taxon>
        <taxon>Neoptera</taxon>
        <taxon>Endopterygota</taxon>
        <taxon>Hymenoptera</taxon>
        <taxon>Apocrita</taxon>
        <taxon>Proctotrupomorpha</taxon>
        <taxon>Chalcidoidea</taxon>
        <taxon>Aphelinidae</taxon>
        <taxon>Aphelininae</taxon>
        <taxon>Eretmocerus</taxon>
    </lineage>
</organism>
<evidence type="ECO:0000313" key="2">
    <source>
        <dbReference type="Proteomes" id="UP001239111"/>
    </source>
</evidence>
<comment type="caution">
    <text evidence="1">The sequence shown here is derived from an EMBL/GenBank/DDBJ whole genome shotgun (WGS) entry which is preliminary data.</text>
</comment>
<name>A0ACC2PIY9_9HYME</name>
<proteinExistence type="predicted"/>
<evidence type="ECO:0000313" key="1">
    <source>
        <dbReference type="EMBL" id="KAJ8683390.1"/>
    </source>
</evidence>
<keyword evidence="2" id="KW-1185">Reference proteome</keyword>
<reference evidence="1" key="1">
    <citation type="submission" date="2023-04" db="EMBL/GenBank/DDBJ databases">
        <title>A chromosome-level genome assembly of the parasitoid wasp Eretmocerus hayati.</title>
        <authorList>
            <person name="Zhong Y."/>
            <person name="Liu S."/>
            <person name="Liu Y."/>
        </authorList>
    </citation>
    <scope>NUCLEOTIDE SEQUENCE</scope>
    <source>
        <strain evidence="1">ZJU_SS_LIU_2023</strain>
    </source>
</reference>